<name>A0AAD7HDA3_9AGAR</name>
<reference evidence="1" key="1">
    <citation type="submission" date="2023-03" db="EMBL/GenBank/DDBJ databases">
        <title>Massive genome expansion in bonnet fungi (Mycena s.s.) driven by repeated elements and novel gene families across ecological guilds.</title>
        <authorList>
            <consortium name="Lawrence Berkeley National Laboratory"/>
            <person name="Harder C.B."/>
            <person name="Miyauchi S."/>
            <person name="Viragh M."/>
            <person name="Kuo A."/>
            <person name="Thoen E."/>
            <person name="Andreopoulos B."/>
            <person name="Lu D."/>
            <person name="Skrede I."/>
            <person name="Drula E."/>
            <person name="Henrissat B."/>
            <person name="Morin E."/>
            <person name="Kohler A."/>
            <person name="Barry K."/>
            <person name="LaButti K."/>
            <person name="Morin E."/>
            <person name="Salamov A."/>
            <person name="Lipzen A."/>
            <person name="Mereny Z."/>
            <person name="Hegedus B."/>
            <person name="Baldrian P."/>
            <person name="Stursova M."/>
            <person name="Weitz H."/>
            <person name="Taylor A."/>
            <person name="Grigoriev I.V."/>
            <person name="Nagy L.G."/>
            <person name="Martin F."/>
            <person name="Kauserud H."/>
        </authorList>
    </citation>
    <scope>NUCLEOTIDE SEQUENCE</scope>
    <source>
        <strain evidence="1">CBHHK188m</strain>
    </source>
</reference>
<accession>A0AAD7HDA3</accession>
<dbReference type="AlphaFoldDB" id="A0AAD7HDA3"/>
<proteinExistence type="predicted"/>
<sequence length="185" mass="20491">MSFPLNKCIRIQGANYNEHAAWRGNIIIGKFCDHDAPFTSMMDASIAVFPSLLPRIPSVFGNVSPRKRSETAYIPPISNEIDDFYPSVPSQSSGLPPPNTLGGLPDLETAVSVTPIYALAAATQYPPYATDYPDFCVNFYSNTGHFVLNGVGETPDPKEHYLYPEDYRYSPTTGQSMGDYPIYEY</sequence>
<dbReference type="Proteomes" id="UP001215280">
    <property type="component" value="Unassembled WGS sequence"/>
</dbReference>
<comment type="caution">
    <text evidence="1">The sequence shown here is derived from an EMBL/GenBank/DDBJ whole genome shotgun (WGS) entry which is preliminary data.</text>
</comment>
<gene>
    <name evidence="1" type="ORF">DFH07DRAFT_1012663</name>
</gene>
<evidence type="ECO:0000313" key="1">
    <source>
        <dbReference type="EMBL" id="KAJ7717416.1"/>
    </source>
</evidence>
<protein>
    <submittedName>
        <fullName evidence="1">Uncharacterized protein</fullName>
    </submittedName>
</protein>
<evidence type="ECO:0000313" key="2">
    <source>
        <dbReference type="Proteomes" id="UP001215280"/>
    </source>
</evidence>
<keyword evidence="2" id="KW-1185">Reference proteome</keyword>
<dbReference type="EMBL" id="JARJLG010000318">
    <property type="protein sequence ID" value="KAJ7717416.1"/>
    <property type="molecule type" value="Genomic_DNA"/>
</dbReference>
<organism evidence="1 2">
    <name type="scientific">Mycena maculata</name>
    <dbReference type="NCBI Taxonomy" id="230809"/>
    <lineage>
        <taxon>Eukaryota</taxon>
        <taxon>Fungi</taxon>
        <taxon>Dikarya</taxon>
        <taxon>Basidiomycota</taxon>
        <taxon>Agaricomycotina</taxon>
        <taxon>Agaricomycetes</taxon>
        <taxon>Agaricomycetidae</taxon>
        <taxon>Agaricales</taxon>
        <taxon>Marasmiineae</taxon>
        <taxon>Mycenaceae</taxon>
        <taxon>Mycena</taxon>
    </lineage>
</organism>